<evidence type="ECO:0000313" key="1">
    <source>
        <dbReference type="EMBL" id="MBM7717684.1"/>
    </source>
</evidence>
<accession>A0ABS2RES5</accession>
<proteinExistence type="predicted"/>
<dbReference type="Proteomes" id="UP000823485">
    <property type="component" value="Unassembled WGS sequence"/>
</dbReference>
<dbReference type="RefSeq" id="WP_077110263.1">
    <property type="nucleotide sequence ID" value="NZ_JAFBFH010000068.1"/>
</dbReference>
<gene>
    <name evidence="1" type="ORF">JOC94_004715</name>
</gene>
<protein>
    <submittedName>
        <fullName evidence="1">Uncharacterized protein</fullName>
    </submittedName>
</protein>
<evidence type="ECO:0000313" key="2">
    <source>
        <dbReference type="Proteomes" id="UP000823485"/>
    </source>
</evidence>
<name>A0ABS2RES5_9BACI</name>
<dbReference type="EMBL" id="JAFBFH010000068">
    <property type="protein sequence ID" value="MBM7717684.1"/>
    <property type="molecule type" value="Genomic_DNA"/>
</dbReference>
<keyword evidence="2" id="KW-1185">Reference proteome</keyword>
<organism evidence="1 2">
    <name type="scientific">Siminovitchia thermophila</name>
    <dbReference type="NCBI Taxonomy" id="1245522"/>
    <lineage>
        <taxon>Bacteria</taxon>
        <taxon>Bacillati</taxon>
        <taxon>Bacillota</taxon>
        <taxon>Bacilli</taxon>
        <taxon>Bacillales</taxon>
        <taxon>Bacillaceae</taxon>
        <taxon>Siminovitchia</taxon>
    </lineage>
</organism>
<reference evidence="1 2" key="1">
    <citation type="submission" date="2021-01" db="EMBL/GenBank/DDBJ databases">
        <title>Genomic Encyclopedia of Type Strains, Phase IV (KMG-IV): sequencing the most valuable type-strain genomes for metagenomic binning, comparative biology and taxonomic classification.</title>
        <authorList>
            <person name="Goeker M."/>
        </authorList>
    </citation>
    <scope>NUCLEOTIDE SEQUENCE [LARGE SCALE GENOMIC DNA]</scope>
    <source>
        <strain evidence="1 2">DSM 105453</strain>
    </source>
</reference>
<sequence>MGSITTVNRLHIGYIEQLDELYEQIEADFQYYRKQNSEIDKRLNELGKRGRPELTADEMEQLLIQRRQVKDVALKLLPLRDFFRNHYAEVGERIEKLEAFNR</sequence>
<comment type="caution">
    <text evidence="1">The sequence shown here is derived from an EMBL/GenBank/DDBJ whole genome shotgun (WGS) entry which is preliminary data.</text>
</comment>